<keyword evidence="2" id="KW-0830">Ubiquinone</keyword>
<keyword evidence="2" id="KW-1278">Translocase</keyword>
<dbReference type="Pfam" id="PF00499">
    <property type="entry name" value="Oxidored_q3"/>
    <property type="match status" value="1"/>
</dbReference>
<dbReference type="InterPro" id="IPR042106">
    <property type="entry name" value="Nuo/plastoQ_OxRdtase_6_NuoJ"/>
</dbReference>
<comment type="catalytic activity">
    <reaction evidence="2">
        <text>a ubiquinone + NADH + 5 H(+)(in) = a ubiquinol + NAD(+) + 4 H(+)(out)</text>
        <dbReference type="Rhea" id="RHEA:29091"/>
        <dbReference type="Rhea" id="RHEA-COMP:9565"/>
        <dbReference type="Rhea" id="RHEA-COMP:9566"/>
        <dbReference type="ChEBI" id="CHEBI:15378"/>
        <dbReference type="ChEBI" id="CHEBI:16389"/>
        <dbReference type="ChEBI" id="CHEBI:17976"/>
        <dbReference type="ChEBI" id="CHEBI:57540"/>
        <dbReference type="ChEBI" id="CHEBI:57945"/>
        <dbReference type="EC" id="7.1.1.2"/>
    </reaction>
</comment>
<evidence type="ECO:0000256" key="1">
    <source>
        <dbReference type="ARBA" id="ARBA00021095"/>
    </source>
</evidence>
<keyword evidence="2" id="KW-0520">NAD</keyword>
<gene>
    <name evidence="3" type="primary">nd6</name>
</gene>
<evidence type="ECO:0000313" key="3">
    <source>
        <dbReference type="EMBL" id="CAM06605.1"/>
    </source>
</evidence>
<feature type="transmembrane region" description="Helical" evidence="2">
    <location>
        <begin position="52"/>
        <end position="76"/>
    </location>
</feature>
<dbReference type="GO" id="GO:0008137">
    <property type="term" value="F:NADH dehydrogenase (ubiquinone) activity"/>
    <property type="evidence" value="ECO:0007669"/>
    <property type="project" value="UniProtKB-UniRule"/>
</dbReference>
<dbReference type="PANTHER" id="PTHR33269">
    <property type="entry name" value="NADH-UBIQUINONE OXIDOREDUCTASE CHAIN 6"/>
    <property type="match status" value="1"/>
</dbReference>
<name>A9DFV8_NEGMA</name>
<comment type="subcellular location">
    <subcellularLocation>
        <location evidence="2">Mitochondrion membrane</location>
        <topology evidence="2">Multi-pass membrane protein</topology>
    </subcellularLocation>
</comment>
<dbReference type="RefSeq" id="YP_001633640.1">
    <property type="nucleotide sequence ID" value="NC_010171.1"/>
</dbReference>
<keyword evidence="2" id="KW-0813">Transport</keyword>
<dbReference type="EC" id="7.1.1.2" evidence="2"/>
<protein>
    <recommendedName>
        <fullName evidence="1 2">NADH-ubiquinone oxidoreductase chain 6</fullName>
        <ecNumber evidence="2">7.1.1.2</ecNumber>
    </recommendedName>
</protein>
<accession>A9DFV8</accession>
<evidence type="ECO:0000256" key="2">
    <source>
        <dbReference type="RuleBase" id="RU004430"/>
    </source>
</evidence>
<dbReference type="EMBL" id="AM420314">
    <property type="protein sequence ID" value="CAM06605.1"/>
    <property type="molecule type" value="Genomic_DNA"/>
</dbReference>
<dbReference type="GO" id="GO:0016491">
    <property type="term" value="F:oxidoreductase activity"/>
    <property type="evidence" value="ECO:0007669"/>
    <property type="project" value="UniProtKB-KW"/>
</dbReference>
<dbReference type="GO" id="GO:0031966">
    <property type="term" value="C:mitochondrial membrane"/>
    <property type="evidence" value="ECO:0007669"/>
    <property type="project" value="UniProtKB-SubCell"/>
</dbReference>
<dbReference type="NCBIfam" id="NF005164">
    <property type="entry name" value="PRK06638.1-4"/>
    <property type="match status" value="1"/>
</dbReference>
<proteinExistence type="inferred from homology"/>
<feature type="transmembrane region" description="Helical" evidence="2">
    <location>
        <begin position="143"/>
        <end position="166"/>
    </location>
</feature>
<sequence>MFDVVNVFCMFLIISGIMVISALNSVHSVLWLIVSFTSAVVLFIFLEVDFIALIFLIVYVGAIAILFLFVIMMLNLTDLRGLLDMSNYMPVGFIIGVVVFFEVLLFFSWGFGDLLEGIDYFRWDFLEKISNIQVLGELLYTNYAYLFILASFILLVAMIGAIVLTFSERSQIKKQESFIQISRELDEIKNESSKD</sequence>
<keyword evidence="2" id="KW-0249">Electron transport</keyword>
<comment type="similarity">
    <text evidence="2">Belongs to the complex I subunit 6 family.</text>
</comment>
<dbReference type="AlphaFoldDB" id="A9DFV8"/>
<reference evidence="3" key="2">
    <citation type="journal article" date="2008" name="Mol. Phylogenet. Evol.">
        <title>The complete mitochondrial genome of the demosponge Negombata magnifica (Poecilosclerida).</title>
        <authorList>
            <person name="Belinky F."/>
            <person name="Rot C."/>
            <person name="Ilan M."/>
            <person name="Huchon D."/>
        </authorList>
    </citation>
    <scope>NUCLEOTIDE SEQUENCE</scope>
</reference>
<feature type="transmembrane region" description="Helical" evidence="2">
    <location>
        <begin position="88"/>
        <end position="111"/>
    </location>
</feature>
<comment type="function">
    <text evidence="2">Core subunit of the mitochondrial membrane respiratory chain NADH dehydrogenase (Complex I) which catalyzes electron transfer from NADH through the respiratory chain, using ubiquinone as an electron acceptor. Essential for the catalytic activity and assembly of complex I.</text>
</comment>
<keyword evidence="2 3" id="KW-0496">Mitochondrion</keyword>
<reference evidence="3" key="1">
    <citation type="journal article" date="2006" name="BMC Evol. Biol.">
        <title>Putative cross-kingdom horizontal gene transfer in sponge (Porifera) mitochondria.</title>
        <authorList>
            <person name="Rot C."/>
            <person name="Goldfarb I."/>
            <person name="Ilan M."/>
            <person name="Huchon D."/>
        </authorList>
    </citation>
    <scope>NUCLEOTIDE SEQUENCE</scope>
</reference>
<keyword evidence="2" id="KW-0472">Membrane</keyword>
<geneLocation type="mitochondrion" evidence="3"/>
<feature type="transmembrane region" description="Helical" evidence="2">
    <location>
        <begin position="5"/>
        <end position="22"/>
    </location>
</feature>
<dbReference type="GeneID" id="5828725"/>
<dbReference type="PANTHER" id="PTHR33269:SF17">
    <property type="entry name" value="NADH-UBIQUINONE OXIDOREDUCTASE CHAIN 6"/>
    <property type="match status" value="1"/>
</dbReference>
<feature type="transmembrane region" description="Helical" evidence="2">
    <location>
        <begin position="29"/>
        <end position="46"/>
    </location>
</feature>
<dbReference type="InterPro" id="IPR001457">
    <property type="entry name" value="NADH_UbQ/plastoQ_OxRdtase_su6"/>
</dbReference>
<keyword evidence="3" id="KW-0560">Oxidoreductase</keyword>
<dbReference type="Gene3D" id="1.20.120.1200">
    <property type="entry name" value="NADH-ubiquinone/plastoquinone oxidoreductase chain 6, subunit NuoJ"/>
    <property type="match status" value="1"/>
</dbReference>
<keyword evidence="2" id="KW-0679">Respiratory chain</keyword>
<keyword evidence="2" id="KW-0812">Transmembrane</keyword>
<keyword evidence="2" id="KW-1133">Transmembrane helix</keyword>
<organism evidence="3">
    <name type="scientific">Negombata magnifica</name>
    <name type="common">Red Sea sponge</name>
    <dbReference type="NCBI Taxonomy" id="344322"/>
    <lineage>
        <taxon>Eukaryota</taxon>
        <taxon>Metazoa</taxon>
        <taxon>Porifera</taxon>
        <taxon>Demospongiae</taxon>
        <taxon>Heteroscleromorpha</taxon>
        <taxon>Poecilosclerida</taxon>
        <taxon>Latrunculiidae</taxon>
        <taxon>Negombata</taxon>
    </lineage>
</organism>